<reference evidence="2" key="1">
    <citation type="submission" date="2022-07" db="EMBL/GenBank/DDBJ databases">
        <title>Complete genome sequence of Salinispirillum sp. LH10-3-1 capable of multiple carbohydrate inversion isolated from a soda lake.</title>
        <authorList>
            <person name="Liu J."/>
            <person name="Zhai Y."/>
            <person name="Zhang H."/>
            <person name="Yang H."/>
            <person name="Qu J."/>
            <person name="Li J."/>
        </authorList>
    </citation>
    <scope>NUCLEOTIDE SEQUENCE</scope>
    <source>
        <strain evidence="2">LH 10-3-1</strain>
    </source>
</reference>
<evidence type="ECO:0000313" key="2">
    <source>
        <dbReference type="EMBL" id="WLD59352.1"/>
    </source>
</evidence>
<keyword evidence="1" id="KW-0472">Membrane</keyword>
<proteinExistence type="predicted"/>
<evidence type="ECO:0000256" key="1">
    <source>
        <dbReference type="SAM" id="Phobius"/>
    </source>
</evidence>
<dbReference type="RefSeq" id="WP_304996644.1">
    <property type="nucleotide sequence ID" value="NZ_CP101717.1"/>
</dbReference>
<dbReference type="EMBL" id="CP101717">
    <property type="protein sequence ID" value="WLD59352.1"/>
    <property type="molecule type" value="Genomic_DNA"/>
</dbReference>
<gene>
    <name evidence="2" type="ORF">NFC81_06120</name>
</gene>
<protein>
    <submittedName>
        <fullName evidence="2">Uncharacterized protein</fullName>
    </submittedName>
</protein>
<dbReference type="AlphaFoldDB" id="A0AB38YJC8"/>
<keyword evidence="1" id="KW-1133">Transmembrane helix</keyword>
<feature type="transmembrane region" description="Helical" evidence="1">
    <location>
        <begin position="12"/>
        <end position="34"/>
    </location>
</feature>
<organism evidence="2">
    <name type="scientific">Salinispirillum sp. LH 10-3-1</name>
    <dbReference type="NCBI Taxonomy" id="2952525"/>
    <lineage>
        <taxon>Bacteria</taxon>
        <taxon>Pseudomonadati</taxon>
        <taxon>Pseudomonadota</taxon>
        <taxon>Gammaproteobacteria</taxon>
        <taxon>Oceanospirillales</taxon>
        <taxon>Saccharospirillaceae</taxon>
        <taxon>Salinispirillum</taxon>
    </lineage>
</organism>
<accession>A0AB38YJC8</accession>
<keyword evidence="1" id="KW-0812">Transmembrane</keyword>
<sequence length="156" mass="17269">MSRNVKRDSTKDLILVIGAFAGVIIIAVVLTLFFRSIAATQSTGQGNFVTNLLGLVPPPEVVPNELPMQEAYAACRARVISEAGSNLMSTRFDNRSSRYNASNREYIIFLNVYMRPTDRGGETMELWSRCNVSAVTAQITEFRLNSDAGFFGLFTM</sequence>
<name>A0AB38YJC8_9GAMM</name>